<keyword evidence="2" id="KW-0812">Transmembrane</keyword>
<feature type="compositionally biased region" description="Acidic residues" evidence="1">
    <location>
        <begin position="171"/>
        <end position="180"/>
    </location>
</feature>
<dbReference type="RefSeq" id="WP_323578116.1">
    <property type="nucleotide sequence ID" value="NZ_JAYGJQ010000002.1"/>
</dbReference>
<comment type="caution">
    <text evidence="3">The sequence shown here is derived from an EMBL/GenBank/DDBJ whole genome shotgun (WGS) entry which is preliminary data.</text>
</comment>
<dbReference type="EMBL" id="JAYGJQ010000002">
    <property type="protein sequence ID" value="MEA9357924.1"/>
    <property type="molecule type" value="Genomic_DNA"/>
</dbReference>
<feature type="region of interest" description="Disordered" evidence="1">
    <location>
        <begin position="417"/>
        <end position="469"/>
    </location>
</feature>
<evidence type="ECO:0000313" key="4">
    <source>
        <dbReference type="Proteomes" id="UP001302274"/>
    </source>
</evidence>
<evidence type="ECO:0000313" key="3">
    <source>
        <dbReference type="EMBL" id="MEA9357924.1"/>
    </source>
</evidence>
<evidence type="ECO:0000256" key="2">
    <source>
        <dbReference type="SAM" id="Phobius"/>
    </source>
</evidence>
<keyword evidence="4" id="KW-1185">Reference proteome</keyword>
<feature type="region of interest" description="Disordered" evidence="1">
    <location>
        <begin position="169"/>
        <end position="198"/>
    </location>
</feature>
<keyword evidence="2" id="KW-1133">Transmembrane helix</keyword>
<name>A0ABU5VXX4_9BACT</name>
<gene>
    <name evidence="3" type="ORF">SHI21_16960</name>
</gene>
<feature type="transmembrane region" description="Helical" evidence="2">
    <location>
        <begin position="21"/>
        <end position="41"/>
    </location>
</feature>
<protein>
    <recommendedName>
        <fullName evidence="5">Type II secretory pathway, component PulK</fullName>
    </recommendedName>
</protein>
<reference evidence="3 4" key="1">
    <citation type="submission" date="2023-11" db="EMBL/GenBank/DDBJ databases">
        <title>A Novel Polar Bacteriovorax (B. antarcticus) Isolated from the Biocrust in Antarctica.</title>
        <authorList>
            <person name="Mun W."/>
            <person name="Choi S.Y."/>
            <person name="Mitchell R.J."/>
        </authorList>
    </citation>
    <scope>NUCLEOTIDE SEQUENCE [LARGE SCALE GENOMIC DNA]</scope>
    <source>
        <strain evidence="3 4">PP10</strain>
    </source>
</reference>
<accession>A0ABU5VXX4</accession>
<proteinExistence type="predicted"/>
<evidence type="ECO:0008006" key="5">
    <source>
        <dbReference type="Google" id="ProtNLM"/>
    </source>
</evidence>
<sequence>MISKSSRTFFQKTLNSDSGMALMMVMGVIALLTFLLADFTFETKLNKIKVYNQQDKIQARLNAESGLNFALAKLRMYQEGRNKIEKDESIKSAFPTSDLEAIIIQPFMYPIPAPKGAGIIQKTALEEFNKKTMFRGEVSVTFTKISGFLNPNGLRLKATKPGLDQQKDAAFEEPDDEEDDKTPTTPGTPADKKKGERADVIIEKKITETLQRLLKDKSDVDEDFHSKYSNVDPAYLVKELKYYVNDSAQFNDSQKPEIESKFSQKNITAKHGPLASIDELYLLPSWDDALVDLIKDRMSVHEVNVISINELTIQDLKILFPSVNDVQVEEFFKYRDGDPDKKIKANKFKNAEDFKNVVVSTLNIVSDTEYQERMTELKQAGLTIDTAGKLYKVNSRGVFNNAVYNVVAYIDLPIKPTPVKPKTPGTPGTTAPDEPGVTTPEGGKPGADKEDKPQPVELLLPRVIEMRLE</sequence>
<organism evidence="3 4">
    <name type="scientific">Bacteriovorax antarcticus</name>
    <dbReference type="NCBI Taxonomy" id="3088717"/>
    <lineage>
        <taxon>Bacteria</taxon>
        <taxon>Pseudomonadati</taxon>
        <taxon>Bdellovibrionota</taxon>
        <taxon>Bacteriovoracia</taxon>
        <taxon>Bacteriovoracales</taxon>
        <taxon>Bacteriovoracaceae</taxon>
        <taxon>Bacteriovorax</taxon>
    </lineage>
</organism>
<keyword evidence="2" id="KW-0472">Membrane</keyword>
<evidence type="ECO:0000256" key="1">
    <source>
        <dbReference type="SAM" id="MobiDB-lite"/>
    </source>
</evidence>
<dbReference type="Proteomes" id="UP001302274">
    <property type="component" value="Unassembled WGS sequence"/>
</dbReference>
<feature type="compositionally biased region" description="Low complexity" evidence="1">
    <location>
        <begin position="422"/>
        <end position="436"/>
    </location>
</feature>